<evidence type="ECO:0000256" key="11">
    <source>
        <dbReference type="ARBA" id="ARBA00023180"/>
    </source>
</evidence>
<keyword evidence="7 12" id="KW-0106">Calcium</keyword>
<dbReference type="GO" id="GO:0005509">
    <property type="term" value="F:calcium ion binding"/>
    <property type="evidence" value="ECO:0007669"/>
    <property type="project" value="UniProtKB-UniRule"/>
</dbReference>
<evidence type="ECO:0000256" key="4">
    <source>
        <dbReference type="ARBA" id="ARBA00022723"/>
    </source>
</evidence>
<dbReference type="InterPro" id="IPR015919">
    <property type="entry name" value="Cadherin-like_sf"/>
</dbReference>
<evidence type="ECO:0000256" key="10">
    <source>
        <dbReference type="ARBA" id="ARBA00023136"/>
    </source>
</evidence>
<dbReference type="InterPro" id="IPR020894">
    <property type="entry name" value="Cadherin_CS"/>
</dbReference>
<feature type="signal peptide" evidence="14">
    <location>
        <begin position="1"/>
        <end position="20"/>
    </location>
</feature>
<evidence type="ECO:0000256" key="12">
    <source>
        <dbReference type="PROSITE-ProRule" id="PRU00043"/>
    </source>
</evidence>
<feature type="domain" description="Cadherin" evidence="15">
    <location>
        <begin position="701"/>
        <end position="788"/>
    </location>
</feature>
<evidence type="ECO:0000256" key="8">
    <source>
        <dbReference type="ARBA" id="ARBA00022889"/>
    </source>
</evidence>
<evidence type="ECO:0000256" key="2">
    <source>
        <dbReference type="ARBA" id="ARBA00022475"/>
    </source>
</evidence>
<proteinExistence type="predicted"/>
<protein>
    <recommendedName>
        <fullName evidence="15">Cadherin domain-containing protein</fullName>
    </recommendedName>
</protein>
<evidence type="ECO:0000256" key="3">
    <source>
        <dbReference type="ARBA" id="ARBA00022692"/>
    </source>
</evidence>
<evidence type="ECO:0000256" key="14">
    <source>
        <dbReference type="SAM" id="SignalP"/>
    </source>
</evidence>
<keyword evidence="3 13" id="KW-0812">Transmembrane</keyword>
<dbReference type="SUPFAM" id="SSF49313">
    <property type="entry name" value="Cadherin-like"/>
    <property type="match status" value="7"/>
</dbReference>
<dbReference type="AlphaFoldDB" id="A0AAV2HWI9"/>
<evidence type="ECO:0000313" key="16">
    <source>
        <dbReference type="EMBL" id="CAL1537947.1"/>
    </source>
</evidence>
<keyword evidence="17" id="KW-1185">Reference proteome</keyword>
<feature type="domain" description="Cadherin" evidence="15">
    <location>
        <begin position="249"/>
        <end position="360"/>
    </location>
</feature>
<name>A0AAV2HWI9_LYMST</name>
<dbReference type="InterPro" id="IPR002126">
    <property type="entry name" value="Cadherin-like_dom"/>
</dbReference>
<keyword evidence="5 14" id="KW-0732">Signal</keyword>
<keyword evidence="9 13" id="KW-1133">Transmembrane helix</keyword>
<dbReference type="PANTHER" id="PTHR24028:SF146">
    <property type="entry name" value="CADHERIN 96CB, ISOFORM D-RELATED"/>
    <property type="match status" value="1"/>
</dbReference>
<dbReference type="EMBL" id="CAXITT010000279">
    <property type="protein sequence ID" value="CAL1537947.1"/>
    <property type="molecule type" value="Genomic_DNA"/>
</dbReference>
<evidence type="ECO:0000256" key="9">
    <source>
        <dbReference type="ARBA" id="ARBA00022989"/>
    </source>
</evidence>
<evidence type="ECO:0000256" key="1">
    <source>
        <dbReference type="ARBA" id="ARBA00004251"/>
    </source>
</evidence>
<feature type="non-terminal residue" evidence="16">
    <location>
        <position position="826"/>
    </location>
</feature>
<evidence type="ECO:0000256" key="13">
    <source>
        <dbReference type="SAM" id="Phobius"/>
    </source>
</evidence>
<dbReference type="InterPro" id="IPR050174">
    <property type="entry name" value="Protocadherin/Cadherin-CA"/>
</dbReference>
<feature type="chain" id="PRO_5043640381" description="Cadherin domain-containing protein" evidence="14">
    <location>
        <begin position="21"/>
        <end position="826"/>
    </location>
</feature>
<sequence>MEPAIIPPFILLLAVSVSYAQNADTLTFTQPEEQGVGQFVGSVSTSASLIAMVGDSDRASLKYGILNGSSSKAGDLFSVGESGNITFAAVIDRERLCPGTNTCELSFSVTVFGNSNFVKLIPMKVVITDINDNGPIFGDPVKNLSINEATLVRSPFSLFIATDADMSKEFGVNSYIVDPDSEVFEVVATQNQAGTWQVDLVLKQALDREAADTYKLSVIAKDGGDPPRSGTLTVNVVVEDYNDNAPVFTSAVYSASFNETAGAGYPIITVTATDRDVGDNGRIGYSLSTVQRLSTVQPTSDIRGKIFVNSTSGLISLTQPLERGAYRIVVDATDSGSNPQKSQTVVNVTVRDSENTRPVVRLSAVSISDLPPGWVYEETAGAGTVVAVLTAEDRDSGKNGNVSCESLEPSFQLQQLDATSYKLTLAKALDRERNDSYSVAVVCRDQGAPSLNGTGTVSINVWDINDNYPTFGKSSYGSNIVENNMKGDTVVVVNALDADKGENARVEYKLVDDGGNFTISPGTGVVRANRVFDWEDKTRYVFRVLAVDNGSPRLTGTASVTVNILDVNDVAPRFSQNGYKFQVYENREPSTVVGNLTVSDPDKDEGGDITLTLEPLKEVDSLPFTVTKDGRVLSTESFDREAKSTYSFHVVATDNGQRKLSSSVQVSVQILDMNDNRPTFVFPSDQNFSTYVNAPVNAEDVLLTVEVYDEDDGKNSAINYSIVGTNASDLFRIGKVSGEVIANRDIDVSEIGAYSLTINASDQGYPALWTSRSLLLVVQSESPYAGKVIADQNVLIVACIICFTVIVSGAVLVAMCIIRRLDRQRK</sequence>
<feature type="domain" description="Cadherin" evidence="15">
    <location>
        <begin position="138"/>
        <end position="248"/>
    </location>
</feature>
<dbReference type="FunFam" id="2.60.40.60:FF:000092">
    <property type="entry name" value="Protocadherin 8"/>
    <property type="match status" value="1"/>
</dbReference>
<keyword evidence="4" id="KW-0479">Metal-binding</keyword>
<feature type="domain" description="Cadherin" evidence="15">
    <location>
        <begin position="22"/>
        <end position="137"/>
    </location>
</feature>
<reference evidence="16 17" key="1">
    <citation type="submission" date="2024-04" db="EMBL/GenBank/DDBJ databases">
        <authorList>
            <consortium name="Genoscope - CEA"/>
            <person name="William W."/>
        </authorList>
    </citation>
    <scope>NUCLEOTIDE SEQUENCE [LARGE SCALE GENOMIC DNA]</scope>
</reference>
<dbReference type="SMART" id="SM00112">
    <property type="entry name" value="CA"/>
    <property type="match status" value="7"/>
</dbReference>
<evidence type="ECO:0000313" key="17">
    <source>
        <dbReference type="Proteomes" id="UP001497497"/>
    </source>
</evidence>
<dbReference type="Gene3D" id="2.60.40.60">
    <property type="entry name" value="Cadherins"/>
    <property type="match status" value="7"/>
</dbReference>
<feature type="transmembrane region" description="Helical" evidence="13">
    <location>
        <begin position="794"/>
        <end position="818"/>
    </location>
</feature>
<feature type="domain" description="Cadherin" evidence="15">
    <location>
        <begin position="378"/>
        <end position="471"/>
    </location>
</feature>
<dbReference type="FunFam" id="2.60.40.60:FF:000123">
    <property type="entry name" value="Protocadherin beta 4"/>
    <property type="match status" value="1"/>
</dbReference>
<evidence type="ECO:0000256" key="5">
    <source>
        <dbReference type="ARBA" id="ARBA00022729"/>
    </source>
</evidence>
<comment type="subcellular location">
    <subcellularLocation>
        <location evidence="1">Cell membrane</location>
        <topology evidence="1">Single-pass type I membrane protein</topology>
    </subcellularLocation>
</comment>
<keyword evidence="8" id="KW-0130">Cell adhesion</keyword>
<evidence type="ECO:0000256" key="6">
    <source>
        <dbReference type="ARBA" id="ARBA00022737"/>
    </source>
</evidence>
<accession>A0AAV2HWI9</accession>
<organism evidence="16 17">
    <name type="scientific">Lymnaea stagnalis</name>
    <name type="common">Great pond snail</name>
    <name type="synonym">Helix stagnalis</name>
    <dbReference type="NCBI Taxonomy" id="6523"/>
    <lineage>
        <taxon>Eukaryota</taxon>
        <taxon>Metazoa</taxon>
        <taxon>Spiralia</taxon>
        <taxon>Lophotrochozoa</taxon>
        <taxon>Mollusca</taxon>
        <taxon>Gastropoda</taxon>
        <taxon>Heterobranchia</taxon>
        <taxon>Euthyneura</taxon>
        <taxon>Panpulmonata</taxon>
        <taxon>Hygrophila</taxon>
        <taxon>Lymnaeoidea</taxon>
        <taxon>Lymnaeidae</taxon>
        <taxon>Lymnaea</taxon>
    </lineage>
</organism>
<keyword evidence="2" id="KW-1003">Cell membrane</keyword>
<dbReference type="Proteomes" id="UP001497497">
    <property type="component" value="Unassembled WGS sequence"/>
</dbReference>
<dbReference type="GO" id="GO:0007156">
    <property type="term" value="P:homophilic cell adhesion via plasma membrane adhesion molecules"/>
    <property type="evidence" value="ECO:0007669"/>
    <property type="project" value="InterPro"/>
</dbReference>
<feature type="domain" description="Cadherin" evidence="15">
    <location>
        <begin position="575"/>
        <end position="680"/>
    </location>
</feature>
<keyword evidence="10 13" id="KW-0472">Membrane</keyword>
<comment type="caution">
    <text evidence="16">The sequence shown here is derived from an EMBL/GenBank/DDBJ whole genome shotgun (WGS) entry which is preliminary data.</text>
</comment>
<dbReference type="CDD" id="cd11304">
    <property type="entry name" value="Cadherin_repeat"/>
    <property type="match status" value="7"/>
</dbReference>
<evidence type="ECO:0000259" key="15">
    <source>
        <dbReference type="PROSITE" id="PS50268"/>
    </source>
</evidence>
<dbReference type="PROSITE" id="PS00232">
    <property type="entry name" value="CADHERIN_1"/>
    <property type="match status" value="3"/>
</dbReference>
<gene>
    <name evidence="16" type="ORF">GSLYS_00011780001</name>
</gene>
<dbReference type="PROSITE" id="PS50268">
    <property type="entry name" value="CADHERIN_2"/>
    <property type="match status" value="7"/>
</dbReference>
<dbReference type="Pfam" id="PF00028">
    <property type="entry name" value="Cadherin"/>
    <property type="match status" value="6"/>
</dbReference>
<dbReference type="FunFam" id="2.60.40.60:FF:000007">
    <property type="entry name" value="Protocadherin alpha 2"/>
    <property type="match status" value="1"/>
</dbReference>
<dbReference type="FunFam" id="2.60.40.60:FF:000020">
    <property type="entry name" value="Dachsous cadherin-related 1b"/>
    <property type="match status" value="1"/>
</dbReference>
<keyword evidence="11" id="KW-0325">Glycoprotein</keyword>
<keyword evidence="6" id="KW-0677">Repeat</keyword>
<dbReference type="PANTHER" id="PTHR24028">
    <property type="entry name" value="CADHERIN-87A"/>
    <property type="match status" value="1"/>
</dbReference>
<dbReference type="GO" id="GO:0005886">
    <property type="term" value="C:plasma membrane"/>
    <property type="evidence" value="ECO:0007669"/>
    <property type="project" value="UniProtKB-SubCell"/>
</dbReference>
<dbReference type="PRINTS" id="PR00205">
    <property type="entry name" value="CADHERIN"/>
</dbReference>
<feature type="domain" description="Cadherin" evidence="15">
    <location>
        <begin position="472"/>
        <end position="574"/>
    </location>
</feature>
<evidence type="ECO:0000256" key="7">
    <source>
        <dbReference type="ARBA" id="ARBA00022837"/>
    </source>
</evidence>